<keyword evidence="6" id="KW-0406">Ion transport</keyword>
<evidence type="ECO:0000256" key="11">
    <source>
        <dbReference type="ARBA" id="ARBA00023303"/>
    </source>
</evidence>
<evidence type="ECO:0000256" key="10">
    <source>
        <dbReference type="ARBA" id="ARBA00023286"/>
    </source>
</evidence>
<keyword evidence="5 12" id="KW-1133">Transmembrane helix</keyword>
<dbReference type="GO" id="GO:0015276">
    <property type="term" value="F:ligand-gated monoatomic ion channel activity"/>
    <property type="evidence" value="ECO:0007669"/>
    <property type="project" value="InterPro"/>
</dbReference>
<evidence type="ECO:0000256" key="12">
    <source>
        <dbReference type="SAM" id="Phobius"/>
    </source>
</evidence>
<keyword evidence="7 12" id="KW-0472">Membrane</keyword>
<proteinExistence type="predicted"/>
<accession>A0A8S3X1D6</accession>
<evidence type="ECO:0000256" key="5">
    <source>
        <dbReference type="ARBA" id="ARBA00022989"/>
    </source>
</evidence>
<evidence type="ECO:0000313" key="14">
    <source>
        <dbReference type="EMBL" id="CAG4995839.1"/>
    </source>
</evidence>
<dbReference type="PANTHER" id="PTHR42643">
    <property type="entry name" value="IONOTROPIC RECEPTOR 20A-RELATED"/>
    <property type="match status" value="1"/>
</dbReference>
<keyword evidence="15" id="KW-1185">Reference proteome</keyword>
<keyword evidence="3" id="KW-1003">Cell membrane</keyword>
<keyword evidence="9" id="KW-0325">Glycoprotein</keyword>
<dbReference type="PANTHER" id="PTHR42643:SF24">
    <property type="entry name" value="IONOTROPIC RECEPTOR 60A"/>
    <property type="match status" value="1"/>
</dbReference>
<evidence type="ECO:0000256" key="9">
    <source>
        <dbReference type="ARBA" id="ARBA00023180"/>
    </source>
</evidence>
<dbReference type="AlphaFoldDB" id="A0A8S3X1D6"/>
<gene>
    <name evidence="14" type="ORF">PAPOLLO_LOCUS12895</name>
</gene>
<keyword evidence="10" id="KW-1071">Ligand-gated ion channel</keyword>
<protein>
    <submittedName>
        <fullName evidence="14">(apollo) hypothetical protein</fullName>
    </submittedName>
</protein>
<sequence>MFDPTFSLIKLLHNITHTYLNDCTPVILYDRKVHSKESYLVQNLLRDFPATYIHGYIDDNDQLTEPKLLQFNRDCVHFMVFLNDVKKIAKVLGKKTENKVVVVTQSSQWAVQEFLAGPMSRMFVNLLVIGQSFKEEDSNVEAPYILYTHKLYIDGLGASKSVVLNSWSHGKFSRELNLFPPKMTEGYAGHRFIVSAANQPPYTFRRVTTDSDGGNPKVVWDGIEIRLLNLLAERNNFSLAIVEPRELHLGSGDAVAKEVIRGKADIAAAGMYITSERIHELDMTFPHSQDCAIFITLMSTALPRYRAILGPFHWHVWVALTFTYLIGIFPLAFSDKHTLQHLLHDSGEIENMFWSKRAVLHISNECFVPFGVALGFPRNSVYYEKLSADVRRIWQSGIIDKILNEVRWEIQRTTTGRPPVVKESHRVTSAEEKGLTLEDTQGMFLLLGAGFLIAAGALISEWMGGCSRRCRCRRKKVVHSGTNLIKNMKYDAKIINNESGLSDSRLAFTSAGSRESLDGQVINVSEESIVVHNEYNIFESGSKSVSADFDREIKEIFERDHQRRSITLNKEIITADRNKQMTNLTGALGDFANTHEL</sequence>
<reference evidence="14" key="1">
    <citation type="submission" date="2021-04" db="EMBL/GenBank/DDBJ databases">
        <authorList>
            <person name="Tunstrom K."/>
        </authorList>
    </citation>
    <scope>NUCLEOTIDE SEQUENCE</scope>
</reference>
<evidence type="ECO:0000256" key="8">
    <source>
        <dbReference type="ARBA" id="ARBA00023170"/>
    </source>
</evidence>
<comment type="caution">
    <text evidence="14">The sequence shown here is derived from an EMBL/GenBank/DDBJ whole genome shotgun (WGS) entry which is preliminary data.</text>
</comment>
<comment type="subcellular location">
    <subcellularLocation>
        <location evidence="1">Cell membrane</location>
        <topology evidence="1">Multi-pass membrane protein</topology>
    </subcellularLocation>
</comment>
<evidence type="ECO:0000256" key="2">
    <source>
        <dbReference type="ARBA" id="ARBA00022448"/>
    </source>
</evidence>
<dbReference type="InterPro" id="IPR052192">
    <property type="entry name" value="Insect_Ionotropic_Sensory_Rcpt"/>
</dbReference>
<evidence type="ECO:0000259" key="13">
    <source>
        <dbReference type="Pfam" id="PF10613"/>
    </source>
</evidence>
<evidence type="ECO:0000313" key="15">
    <source>
        <dbReference type="Proteomes" id="UP000691718"/>
    </source>
</evidence>
<dbReference type="GO" id="GO:0005886">
    <property type="term" value="C:plasma membrane"/>
    <property type="evidence" value="ECO:0007669"/>
    <property type="project" value="UniProtKB-SubCell"/>
</dbReference>
<dbReference type="EMBL" id="CAJQZP010000907">
    <property type="protein sequence ID" value="CAG4995839.1"/>
    <property type="molecule type" value="Genomic_DNA"/>
</dbReference>
<keyword evidence="4 12" id="KW-0812">Transmembrane</keyword>
<keyword evidence="2" id="KW-0813">Transport</keyword>
<name>A0A8S3X1D6_PARAO</name>
<evidence type="ECO:0000256" key="3">
    <source>
        <dbReference type="ARBA" id="ARBA00022475"/>
    </source>
</evidence>
<keyword evidence="8" id="KW-0675">Receptor</keyword>
<dbReference type="Proteomes" id="UP000691718">
    <property type="component" value="Unassembled WGS sequence"/>
</dbReference>
<evidence type="ECO:0000256" key="6">
    <source>
        <dbReference type="ARBA" id="ARBA00023065"/>
    </source>
</evidence>
<keyword evidence="11" id="KW-0407">Ion channel</keyword>
<dbReference type="OrthoDB" id="6500454at2759"/>
<feature type="transmembrane region" description="Helical" evidence="12">
    <location>
        <begin position="443"/>
        <end position="464"/>
    </location>
</feature>
<feature type="transmembrane region" description="Helical" evidence="12">
    <location>
        <begin position="314"/>
        <end position="333"/>
    </location>
</feature>
<evidence type="ECO:0000256" key="4">
    <source>
        <dbReference type="ARBA" id="ARBA00022692"/>
    </source>
</evidence>
<organism evidence="14 15">
    <name type="scientific">Parnassius apollo</name>
    <name type="common">Apollo butterfly</name>
    <name type="synonym">Papilio apollo</name>
    <dbReference type="NCBI Taxonomy" id="110799"/>
    <lineage>
        <taxon>Eukaryota</taxon>
        <taxon>Metazoa</taxon>
        <taxon>Ecdysozoa</taxon>
        <taxon>Arthropoda</taxon>
        <taxon>Hexapoda</taxon>
        <taxon>Insecta</taxon>
        <taxon>Pterygota</taxon>
        <taxon>Neoptera</taxon>
        <taxon>Endopterygota</taxon>
        <taxon>Lepidoptera</taxon>
        <taxon>Glossata</taxon>
        <taxon>Ditrysia</taxon>
        <taxon>Papilionoidea</taxon>
        <taxon>Papilionidae</taxon>
        <taxon>Parnassiinae</taxon>
        <taxon>Parnassini</taxon>
        <taxon>Parnassius</taxon>
        <taxon>Parnassius</taxon>
    </lineage>
</organism>
<dbReference type="Pfam" id="PF10613">
    <property type="entry name" value="Lig_chan-Glu_bd"/>
    <property type="match status" value="1"/>
</dbReference>
<evidence type="ECO:0000256" key="7">
    <source>
        <dbReference type="ARBA" id="ARBA00023136"/>
    </source>
</evidence>
<feature type="domain" description="Ionotropic glutamate receptor L-glutamate and glycine-binding" evidence="13">
    <location>
        <begin position="191"/>
        <end position="291"/>
    </location>
</feature>
<dbReference type="InterPro" id="IPR019594">
    <property type="entry name" value="Glu/Gly-bd"/>
</dbReference>
<evidence type="ECO:0000256" key="1">
    <source>
        <dbReference type="ARBA" id="ARBA00004651"/>
    </source>
</evidence>